<dbReference type="Proteomes" id="UP000608890">
    <property type="component" value="Unassembled WGS sequence"/>
</dbReference>
<dbReference type="EMBL" id="BMNB01000003">
    <property type="protein sequence ID" value="GGM26574.1"/>
    <property type="molecule type" value="Genomic_DNA"/>
</dbReference>
<evidence type="ECO:0000313" key="2">
    <source>
        <dbReference type="Proteomes" id="UP000608890"/>
    </source>
</evidence>
<gene>
    <name evidence="1" type="ORF">GCM10011608_09200</name>
</gene>
<reference evidence="1" key="1">
    <citation type="journal article" date="2014" name="Int. J. Syst. Evol. Microbiol.">
        <title>Complete genome sequence of Corynebacterium casei LMG S-19264T (=DSM 44701T), isolated from a smear-ripened cheese.</title>
        <authorList>
            <consortium name="US DOE Joint Genome Institute (JGI-PGF)"/>
            <person name="Walter F."/>
            <person name="Albersmeier A."/>
            <person name="Kalinowski J."/>
            <person name="Ruckert C."/>
        </authorList>
    </citation>
    <scope>NUCLEOTIDE SEQUENCE</scope>
    <source>
        <strain evidence="1">CGMCC 4.7312</strain>
    </source>
</reference>
<dbReference type="InterPro" id="IPR053780">
    <property type="entry name" value="Gp66-like"/>
</dbReference>
<dbReference type="NCBIfam" id="NF045478">
    <property type="entry name" value="XF1762_fam"/>
    <property type="match status" value="1"/>
</dbReference>
<protein>
    <submittedName>
        <fullName evidence="1">Uncharacterized protein</fullName>
    </submittedName>
</protein>
<reference evidence="1" key="2">
    <citation type="submission" date="2020-09" db="EMBL/GenBank/DDBJ databases">
        <authorList>
            <person name="Sun Q."/>
            <person name="Zhou Y."/>
        </authorList>
    </citation>
    <scope>NUCLEOTIDE SEQUENCE</scope>
    <source>
        <strain evidence="1">CGMCC 4.7312</strain>
    </source>
</reference>
<proteinExistence type="predicted"/>
<keyword evidence="2" id="KW-1185">Reference proteome</keyword>
<organism evidence="1 2">
    <name type="scientific">Micromonospora sonchi</name>
    <dbReference type="NCBI Taxonomy" id="1763543"/>
    <lineage>
        <taxon>Bacteria</taxon>
        <taxon>Bacillati</taxon>
        <taxon>Actinomycetota</taxon>
        <taxon>Actinomycetes</taxon>
        <taxon>Micromonosporales</taxon>
        <taxon>Micromonosporaceae</taxon>
        <taxon>Micromonospora</taxon>
    </lineage>
</organism>
<sequence>MTLHIVPVNRDQAVAFIADWHRHHTPPVGYRFAVGVASADLLVGVATVGRPVARHYDDGLTVEVTRVATDGTPHACSALYGACWRTAKAMGYRRAITYTHADESGSSLRAAGWLHAATRAARSGWDMPGRRRDNGSYVPVERLLWLVESGAEASVPVLVSRRGNDVQPVDLFTAAGVAA</sequence>
<accession>A0A917TKM4</accession>
<dbReference type="RefSeq" id="WP_229705686.1">
    <property type="nucleotide sequence ID" value="NZ_BMNB01000003.1"/>
</dbReference>
<dbReference type="AlphaFoldDB" id="A0A917TKM4"/>
<comment type="caution">
    <text evidence="1">The sequence shown here is derived from an EMBL/GenBank/DDBJ whole genome shotgun (WGS) entry which is preliminary data.</text>
</comment>
<name>A0A917TKM4_9ACTN</name>
<evidence type="ECO:0000313" key="1">
    <source>
        <dbReference type="EMBL" id="GGM26574.1"/>
    </source>
</evidence>